<protein>
    <recommendedName>
        <fullName evidence="4">3'(2'),5-bisphosphonucleoside 3'(2')-phosphohydrolase</fullName>
    </recommendedName>
    <alternativeName>
        <fullName evidence="5">DPNPase</fullName>
    </alternativeName>
</protein>
<feature type="binding site" evidence="6">
    <location>
        <position position="89"/>
    </location>
    <ligand>
        <name>Mg(2+)</name>
        <dbReference type="ChEBI" id="CHEBI:18420"/>
        <label>1</label>
        <note>catalytic</note>
    </ligand>
</feature>
<feature type="binding site" evidence="6">
    <location>
        <position position="71"/>
    </location>
    <ligand>
        <name>Mg(2+)</name>
        <dbReference type="ChEBI" id="CHEBI:18420"/>
        <label>1</label>
        <note>catalytic</note>
    </ligand>
</feature>
<gene>
    <name evidence="7" type="ORF">SAMN05445060_3249</name>
</gene>
<keyword evidence="2 6" id="KW-0479">Metal-binding</keyword>
<dbReference type="STRING" id="1344003.SAMN05445060_3249"/>
<dbReference type="PANTHER" id="PTHR43028:SF5">
    <property type="entry name" value="3'(2'),5'-BISPHOSPHATE NUCLEOTIDASE 1"/>
    <property type="match status" value="1"/>
</dbReference>
<evidence type="ECO:0000256" key="4">
    <source>
        <dbReference type="ARBA" id="ARBA00041694"/>
    </source>
</evidence>
<dbReference type="AlphaFoldDB" id="A0A1N7GXQ8"/>
<dbReference type="PROSITE" id="PS00629">
    <property type="entry name" value="IMP_1"/>
    <property type="match status" value="1"/>
</dbReference>
<dbReference type="CDD" id="cd01638">
    <property type="entry name" value="CysQ"/>
    <property type="match status" value="1"/>
</dbReference>
<dbReference type="InterPro" id="IPR050725">
    <property type="entry name" value="CysQ/Inositol_MonoPase"/>
</dbReference>
<dbReference type="GO" id="GO:0050427">
    <property type="term" value="P:3'-phosphoadenosine 5'-phosphosulfate metabolic process"/>
    <property type="evidence" value="ECO:0007669"/>
    <property type="project" value="TreeGrafter"/>
</dbReference>
<keyword evidence="3 6" id="KW-0460">Magnesium</keyword>
<dbReference type="PRINTS" id="PR00377">
    <property type="entry name" value="IMPHPHTASES"/>
</dbReference>
<dbReference type="Pfam" id="PF00459">
    <property type="entry name" value="Inositol_P"/>
    <property type="match status" value="1"/>
</dbReference>
<dbReference type="InterPro" id="IPR000760">
    <property type="entry name" value="Inositol_monophosphatase-like"/>
</dbReference>
<dbReference type="PANTHER" id="PTHR43028">
    <property type="entry name" value="3'(2'),5'-BISPHOSPHATE NUCLEOTIDASE 1"/>
    <property type="match status" value="1"/>
</dbReference>
<dbReference type="Gene3D" id="3.30.540.10">
    <property type="entry name" value="Fructose-1,6-Bisphosphatase, subunit A, domain 1"/>
    <property type="match status" value="1"/>
</dbReference>
<evidence type="ECO:0000256" key="2">
    <source>
        <dbReference type="ARBA" id="ARBA00022723"/>
    </source>
</evidence>
<evidence type="ECO:0000256" key="1">
    <source>
        <dbReference type="ARBA" id="ARBA00001625"/>
    </source>
</evidence>
<dbReference type="Gene3D" id="3.40.190.80">
    <property type="match status" value="1"/>
</dbReference>
<evidence type="ECO:0000256" key="3">
    <source>
        <dbReference type="ARBA" id="ARBA00022842"/>
    </source>
</evidence>
<accession>A0A1N7GXQ8</accession>
<dbReference type="SUPFAM" id="SSF56655">
    <property type="entry name" value="Carbohydrate phosphatase"/>
    <property type="match status" value="1"/>
</dbReference>
<proteinExistence type="predicted"/>
<dbReference type="RefSeq" id="WP_076481519.1">
    <property type="nucleotide sequence ID" value="NZ_FTNT01000010.1"/>
</dbReference>
<keyword evidence="8" id="KW-1185">Reference proteome</keyword>
<dbReference type="EMBL" id="FTNT01000010">
    <property type="protein sequence ID" value="SIS17364.1"/>
    <property type="molecule type" value="Genomic_DNA"/>
</dbReference>
<dbReference type="GO" id="GO:0000103">
    <property type="term" value="P:sulfate assimilation"/>
    <property type="evidence" value="ECO:0007669"/>
    <property type="project" value="TreeGrafter"/>
</dbReference>
<evidence type="ECO:0000313" key="7">
    <source>
        <dbReference type="EMBL" id="SIS17364.1"/>
    </source>
</evidence>
<dbReference type="InterPro" id="IPR020583">
    <property type="entry name" value="Inositol_monoP_metal-BS"/>
</dbReference>
<comment type="catalytic activity">
    <reaction evidence="1">
        <text>adenosine 3',5'-bisphosphate + H2O = AMP + phosphate</text>
        <dbReference type="Rhea" id="RHEA:10040"/>
        <dbReference type="ChEBI" id="CHEBI:15377"/>
        <dbReference type="ChEBI" id="CHEBI:43474"/>
        <dbReference type="ChEBI" id="CHEBI:58343"/>
        <dbReference type="ChEBI" id="CHEBI:456215"/>
        <dbReference type="EC" id="3.1.3.7"/>
    </reaction>
</comment>
<evidence type="ECO:0000313" key="8">
    <source>
        <dbReference type="Proteomes" id="UP000186218"/>
    </source>
</evidence>
<organism evidence="7 8">
    <name type="scientific">Williamsia sterculiae</name>
    <dbReference type="NCBI Taxonomy" id="1344003"/>
    <lineage>
        <taxon>Bacteria</taxon>
        <taxon>Bacillati</taxon>
        <taxon>Actinomycetota</taxon>
        <taxon>Actinomycetes</taxon>
        <taxon>Mycobacteriales</taxon>
        <taxon>Nocardiaceae</taxon>
        <taxon>Williamsia</taxon>
    </lineage>
</organism>
<feature type="binding site" evidence="6">
    <location>
        <position position="92"/>
    </location>
    <ligand>
        <name>Mg(2+)</name>
        <dbReference type="ChEBI" id="CHEBI:18420"/>
        <label>1</label>
        <note>catalytic</note>
    </ligand>
</feature>
<dbReference type="Proteomes" id="UP000186218">
    <property type="component" value="Unassembled WGS sequence"/>
</dbReference>
<evidence type="ECO:0000256" key="6">
    <source>
        <dbReference type="PIRSR" id="PIRSR600760-2"/>
    </source>
</evidence>
<name>A0A1N7GXQ8_9NOCA</name>
<comment type="cofactor">
    <cofactor evidence="6">
        <name>Mg(2+)</name>
        <dbReference type="ChEBI" id="CHEBI:18420"/>
    </cofactor>
</comment>
<dbReference type="OrthoDB" id="9772456at2"/>
<reference evidence="7 8" key="1">
    <citation type="submission" date="2017-01" db="EMBL/GenBank/DDBJ databases">
        <authorList>
            <person name="Mah S.A."/>
            <person name="Swanson W.J."/>
            <person name="Moy G.W."/>
            <person name="Vacquier V.D."/>
        </authorList>
    </citation>
    <scope>NUCLEOTIDE SEQUENCE [LARGE SCALE GENOMIC DNA]</scope>
    <source>
        <strain evidence="7 8">CPCC 203464</strain>
    </source>
</reference>
<sequence>MSTSAPEWTAPSSDVELASELATAAGELLVELRAGSPLSGRELGDAGDTAANDLLLARLAEARPDDAVLSEESVDDRTRLTADRVWIIDPLDGTREFRERGHDDWAVHVALWERGAGLTAGAVALPALGITYRSDGVPVPATTGLLPVTGERPRVVVSASRPPAVADTVAAAIDGEVIDLGSAGAKAMAVVRGEAAAYVHAGGQYEWDSAAPVAVAAAQGLWCTRIDGAPLAYNRPDVYLPDLVICRAELAETVLAAIRGADR</sequence>
<feature type="binding site" evidence="6">
    <location>
        <position position="208"/>
    </location>
    <ligand>
        <name>Mg(2+)</name>
        <dbReference type="ChEBI" id="CHEBI:18420"/>
        <label>1</label>
        <note>catalytic</note>
    </ligand>
</feature>
<dbReference type="GO" id="GO:0008441">
    <property type="term" value="F:3'(2'),5'-bisphosphate nucleotidase activity"/>
    <property type="evidence" value="ECO:0007669"/>
    <property type="project" value="UniProtKB-EC"/>
</dbReference>
<evidence type="ECO:0000256" key="5">
    <source>
        <dbReference type="ARBA" id="ARBA00042530"/>
    </source>
</evidence>
<dbReference type="GO" id="GO:0046872">
    <property type="term" value="F:metal ion binding"/>
    <property type="evidence" value="ECO:0007669"/>
    <property type="project" value="UniProtKB-KW"/>
</dbReference>
<feature type="binding site" evidence="6">
    <location>
        <position position="91"/>
    </location>
    <ligand>
        <name>Mg(2+)</name>
        <dbReference type="ChEBI" id="CHEBI:18420"/>
        <label>1</label>
        <note>catalytic</note>
    </ligand>
</feature>